<keyword evidence="5" id="KW-0285">Flavoprotein</keyword>
<keyword evidence="6 15" id="KW-0812">Transmembrane</keyword>
<dbReference type="InterPro" id="IPR002048">
    <property type="entry name" value="EF_hand_dom"/>
</dbReference>
<dbReference type="FunFam" id="3.40.50.80:FF:000007">
    <property type="entry name" value="Respiratory burst oxidase protein A"/>
    <property type="match status" value="1"/>
</dbReference>
<keyword evidence="4" id="KW-0575">Peroxidase</keyword>
<dbReference type="Proteomes" id="UP000734854">
    <property type="component" value="Unassembled WGS sequence"/>
</dbReference>
<dbReference type="SUPFAM" id="SSF63380">
    <property type="entry name" value="Riboflavin synthase domain-like"/>
    <property type="match status" value="1"/>
</dbReference>
<keyword evidence="12" id="KW-0560">Oxidoreductase</keyword>
<feature type="region of interest" description="Disordered" evidence="14">
    <location>
        <begin position="87"/>
        <end position="118"/>
    </location>
</feature>
<evidence type="ECO:0000256" key="7">
    <source>
        <dbReference type="ARBA" id="ARBA00022723"/>
    </source>
</evidence>
<dbReference type="GO" id="GO:0004601">
    <property type="term" value="F:peroxidase activity"/>
    <property type="evidence" value="ECO:0007669"/>
    <property type="project" value="UniProtKB-KW"/>
</dbReference>
<keyword evidence="7" id="KW-0479">Metal-binding</keyword>
<evidence type="ECO:0000256" key="1">
    <source>
        <dbReference type="ARBA" id="ARBA00004141"/>
    </source>
</evidence>
<comment type="caution">
    <text evidence="18">The sequence shown here is derived from an EMBL/GenBank/DDBJ whole genome shotgun (WGS) entry which is preliminary data.</text>
</comment>
<dbReference type="GO" id="GO:0005509">
    <property type="term" value="F:calcium ion binding"/>
    <property type="evidence" value="ECO:0007669"/>
    <property type="project" value="InterPro"/>
</dbReference>
<evidence type="ECO:0000256" key="15">
    <source>
        <dbReference type="SAM" id="Phobius"/>
    </source>
</evidence>
<feature type="domain" description="EF-hand" evidence="16">
    <location>
        <begin position="297"/>
        <end position="332"/>
    </location>
</feature>
<dbReference type="InterPro" id="IPR017938">
    <property type="entry name" value="Riboflavin_synthase-like_b-brl"/>
</dbReference>
<dbReference type="InterPro" id="IPR011992">
    <property type="entry name" value="EF-hand-dom_pair"/>
</dbReference>
<name>A0A8J5K8B9_ZINOF</name>
<comment type="subcellular location">
    <subcellularLocation>
        <location evidence="1">Membrane</location>
        <topology evidence="1">Multi-pass membrane protein</topology>
    </subcellularLocation>
</comment>
<dbReference type="InterPro" id="IPR039261">
    <property type="entry name" value="FNR_nucleotide-bd"/>
</dbReference>
<evidence type="ECO:0000256" key="9">
    <source>
        <dbReference type="ARBA" id="ARBA00022837"/>
    </source>
</evidence>
<dbReference type="PANTHER" id="PTHR11972">
    <property type="entry name" value="NADPH OXIDASE"/>
    <property type="match status" value="1"/>
</dbReference>
<dbReference type="Gene3D" id="1.10.238.10">
    <property type="entry name" value="EF-hand"/>
    <property type="match status" value="1"/>
</dbReference>
<dbReference type="SFLD" id="SFLDG01169">
    <property type="entry name" value="NADPH_oxidase_subgroup_(NOX)"/>
    <property type="match status" value="1"/>
</dbReference>
<dbReference type="Gene3D" id="3.40.50.80">
    <property type="entry name" value="Nucleotide-binding domain of ferredoxin-NADP reductase (FNR) module"/>
    <property type="match status" value="1"/>
</dbReference>
<dbReference type="Pfam" id="PF08030">
    <property type="entry name" value="NAD_binding_6"/>
    <property type="match status" value="1"/>
</dbReference>
<evidence type="ECO:0000256" key="13">
    <source>
        <dbReference type="ARBA" id="ARBA00023136"/>
    </source>
</evidence>
<protein>
    <submittedName>
        <fullName evidence="18">Uncharacterized protein</fullName>
    </submittedName>
</protein>
<evidence type="ECO:0000256" key="12">
    <source>
        <dbReference type="ARBA" id="ARBA00023002"/>
    </source>
</evidence>
<evidence type="ECO:0000256" key="3">
    <source>
        <dbReference type="ARBA" id="ARBA00022553"/>
    </source>
</evidence>
<dbReference type="FunFam" id="2.40.30.10:FF:000019">
    <property type="entry name" value="Respiratory burst oxidase homolog A"/>
    <property type="match status" value="1"/>
</dbReference>
<evidence type="ECO:0000256" key="11">
    <source>
        <dbReference type="ARBA" id="ARBA00022989"/>
    </source>
</evidence>
<evidence type="ECO:0000256" key="14">
    <source>
        <dbReference type="SAM" id="MobiDB-lite"/>
    </source>
</evidence>
<dbReference type="AlphaFoldDB" id="A0A8J5K8B9"/>
<evidence type="ECO:0000256" key="6">
    <source>
        <dbReference type="ARBA" id="ARBA00022692"/>
    </source>
</evidence>
<dbReference type="InterPro" id="IPR013121">
    <property type="entry name" value="Fe_red_NAD-bd_6"/>
</dbReference>
<dbReference type="InterPro" id="IPR000778">
    <property type="entry name" value="Cyt_b245_heavy_chain"/>
</dbReference>
<dbReference type="EMBL" id="JACMSC010000018">
    <property type="protein sequence ID" value="KAG6475290.1"/>
    <property type="molecule type" value="Genomic_DNA"/>
</dbReference>
<proteinExistence type="inferred from homology"/>
<dbReference type="FunFam" id="1.10.238.10:FF:000049">
    <property type="entry name" value="Respiratory burst oxidase homolog A"/>
    <property type="match status" value="1"/>
</dbReference>
<evidence type="ECO:0000313" key="19">
    <source>
        <dbReference type="Proteomes" id="UP000734854"/>
    </source>
</evidence>
<dbReference type="Pfam" id="PF08022">
    <property type="entry name" value="FAD_binding_8"/>
    <property type="match status" value="1"/>
</dbReference>
<accession>A0A8J5K8B9</accession>
<dbReference type="PROSITE" id="PS51384">
    <property type="entry name" value="FAD_FR"/>
    <property type="match status" value="1"/>
</dbReference>
<organism evidence="18 19">
    <name type="scientific">Zingiber officinale</name>
    <name type="common">Ginger</name>
    <name type="synonym">Amomum zingiber</name>
    <dbReference type="NCBI Taxonomy" id="94328"/>
    <lineage>
        <taxon>Eukaryota</taxon>
        <taxon>Viridiplantae</taxon>
        <taxon>Streptophyta</taxon>
        <taxon>Embryophyta</taxon>
        <taxon>Tracheophyta</taxon>
        <taxon>Spermatophyta</taxon>
        <taxon>Magnoliopsida</taxon>
        <taxon>Liliopsida</taxon>
        <taxon>Zingiberales</taxon>
        <taxon>Zingiberaceae</taxon>
        <taxon>Zingiber</taxon>
    </lineage>
</organism>
<dbReference type="Gene3D" id="2.40.30.10">
    <property type="entry name" value="Translation factors"/>
    <property type="match status" value="1"/>
</dbReference>
<dbReference type="GO" id="GO:0005886">
    <property type="term" value="C:plasma membrane"/>
    <property type="evidence" value="ECO:0007669"/>
    <property type="project" value="TreeGrafter"/>
</dbReference>
<keyword evidence="13 15" id="KW-0472">Membrane</keyword>
<dbReference type="Pfam" id="PF08414">
    <property type="entry name" value="NADPH_Ox"/>
    <property type="match status" value="1"/>
</dbReference>
<keyword evidence="8" id="KW-0274">FAD</keyword>
<evidence type="ECO:0000256" key="8">
    <source>
        <dbReference type="ARBA" id="ARBA00022827"/>
    </source>
</evidence>
<dbReference type="InterPro" id="IPR050369">
    <property type="entry name" value="RBOH/FRE"/>
</dbReference>
<dbReference type="PRINTS" id="PR00466">
    <property type="entry name" value="GP91PHOX"/>
</dbReference>
<feature type="compositionally biased region" description="Low complexity" evidence="14">
    <location>
        <begin position="107"/>
        <end position="118"/>
    </location>
</feature>
<dbReference type="InterPro" id="IPR013130">
    <property type="entry name" value="Fe3_Rdtase_TM_dom"/>
</dbReference>
<evidence type="ECO:0000256" key="5">
    <source>
        <dbReference type="ARBA" id="ARBA00022630"/>
    </source>
</evidence>
<dbReference type="CDD" id="cd00051">
    <property type="entry name" value="EFh"/>
    <property type="match status" value="1"/>
</dbReference>
<dbReference type="Pfam" id="PF01794">
    <property type="entry name" value="Ferric_reduct"/>
    <property type="match status" value="1"/>
</dbReference>
<feature type="domain" description="FAD-binding FR-type" evidence="17">
    <location>
        <begin position="653"/>
        <end position="784"/>
    </location>
</feature>
<evidence type="ECO:0000259" key="16">
    <source>
        <dbReference type="PROSITE" id="PS50222"/>
    </source>
</evidence>
<dbReference type="PANTHER" id="PTHR11972:SF197">
    <property type="entry name" value="RESPIRATORY BURST OXIDASE HOMOLOG PROTEIN D"/>
    <property type="match status" value="1"/>
</dbReference>
<dbReference type="CDD" id="cd06186">
    <property type="entry name" value="NOX_Duox_like_FAD_NADP"/>
    <property type="match status" value="1"/>
</dbReference>
<gene>
    <name evidence="18" type="ORF">ZIOFF_064508</name>
</gene>
<feature type="transmembrane region" description="Helical" evidence="15">
    <location>
        <begin position="564"/>
        <end position="584"/>
    </location>
</feature>
<sequence length="991" mass="111351">MHVTKVSPALLSGQAFACENAFRQVSVHFLASVVEDFRSGRAVPLTSNLRLRGCRSAIRMQSMGVDDDGYRSSDTIQAEGVGGERVVVSGPLSKRGSRKSARFNLPSSASTSSSAASAGGDDEAYVEITLDVRDDSVAVHCVKPAAAGDAEDSEVSLLARTLEKRSASFGSSVMRNASSRIRQVSQELRRLASVTKRPAAGKFDRTKSAAAHALKGLKFIARTDGATGWTAVDKRFNELAVDGLLHRSLFGQCIGMKESTEFAGELFDALSRRRNITGDMITKAELTEFWDQITDQSFDSRLQTFFDMVDKNLDGRITEEEVKEIITMSASANKLSKILEQAEEYARLIMEELDPNDLGYVEIYNLELLLLQAPNQSMNIGTTNSRNLSQMLSQKLKPTKEPNPLRRWYQQARYFIEDNWQRAWVIALWLSICAGLFTWKFIQYRRRAVFDVMGYCVCVAKGGAETLKFNMALILLPVCRNTITWLRTKTQLGKAVPFDDSLNFHKVIAAGITVGVGLHVISHLTCDFPRLLHTSEREYVPMKPFFGDTKPDNYWWFVKGKEGWTGLVMVVLMAIAFTLASPWFRRGRVKLPKPFHRATGFNAFWYSHHLFIVVYALLIVHGYFLYLTKEWYKKTTWMYLAIPVILYASERLIRAFRSSISAVKILKVAVYPGNVLALHVSKPPGFRYHSGQYIFVNCAAVSPFQWHPFSITSAPQDDYVSVHIRTLGDWTRQLKSVFSQVCQPPTSGKSGLLRADYDDDSSNGASRSFPRLLIDGPYGAPAQDYKQYEVVLLVGLGIGATPFISIVKDIVNNMKELEALGLADDDIYDDGNIESGSSHKRSASVSTSAASSFKTRRAYFYWVTREQGSFEWFRGVMNEVAETDKKGVIELHNYCTSVYEEGDVRSALIAMLQSLNHAKHGLDVVSGTRVKSHFARPNWRTVYKRIALKHRDKRIGVFYCGAPTLTKELRELAYDFSHKTSTKFDFHKENF</sequence>
<feature type="transmembrane region" description="Helical" evidence="15">
    <location>
        <begin position="423"/>
        <end position="442"/>
    </location>
</feature>
<reference evidence="18 19" key="1">
    <citation type="submission" date="2020-08" db="EMBL/GenBank/DDBJ databases">
        <title>Plant Genome Project.</title>
        <authorList>
            <person name="Zhang R.-G."/>
        </authorList>
    </citation>
    <scope>NUCLEOTIDE SEQUENCE [LARGE SCALE GENOMIC DNA]</scope>
    <source>
        <tissue evidence="18">Rhizome</tissue>
    </source>
</reference>
<dbReference type="SUPFAM" id="SSF52343">
    <property type="entry name" value="Ferredoxin reductase-like, C-terminal NADP-linked domain"/>
    <property type="match status" value="1"/>
</dbReference>
<keyword evidence="3" id="KW-0597">Phosphoprotein</keyword>
<dbReference type="InterPro" id="IPR013623">
    <property type="entry name" value="NADPH_Ox"/>
</dbReference>
<dbReference type="PROSITE" id="PS50222">
    <property type="entry name" value="EF_HAND_2"/>
    <property type="match status" value="1"/>
</dbReference>
<dbReference type="InterPro" id="IPR017927">
    <property type="entry name" value="FAD-bd_FR_type"/>
</dbReference>
<evidence type="ECO:0000259" key="17">
    <source>
        <dbReference type="PROSITE" id="PS51384"/>
    </source>
</evidence>
<comment type="similarity">
    <text evidence="2">Belongs to the RBOH (TC 5.B.1.3) family.</text>
</comment>
<keyword evidence="11 15" id="KW-1133">Transmembrane helix</keyword>
<keyword evidence="19" id="KW-1185">Reference proteome</keyword>
<dbReference type="GO" id="GO:0016174">
    <property type="term" value="F:NAD(P)H oxidase H2O2-forming activity"/>
    <property type="evidence" value="ECO:0007669"/>
    <property type="project" value="TreeGrafter"/>
</dbReference>
<evidence type="ECO:0000256" key="2">
    <source>
        <dbReference type="ARBA" id="ARBA00007975"/>
    </source>
</evidence>
<feature type="transmembrane region" description="Helical" evidence="15">
    <location>
        <begin position="604"/>
        <end position="625"/>
    </location>
</feature>
<dbReference type="SUPFAM" id="SSF47473">
    <property type="entry name" value="EF-hand"/>
    <property type="match status" value="1"/>
</dbReference>
<evidence type="ECO:0000256" key="10">
    <source>
        <dbReference type="ARBA" id="ARBA00022857"/>
    </source>
</evidence>
<keyword evidence="9" id="KW-0106">Calcium</keyword>
<evidence type="ECO:0000256" key="4">
    <source>
        <dbReference type="ARBA" id="ARBA00022559"/>
    </source>
</evidence>
<keyword evidence="10" id="KW-0521">NADP</keyword>
<evidence type="ECO:0000313" key="18">
    <source>
        <dbReference type="EMBL" id="KAG6475290.1"/>
    </source>
</evidence>
<dbReference type="InterPro" id="IPR013112">
    <property type="entry name" value="FAD-bd_8"/>
</dbReference>